<evidence type="ECO:0000313" key="8">
    <source>
        <dbReference type="EMBL" id="ELT97885.1"/>
    </source>
</evidence>
<gene>
    <name evidence="8" type="ORF">CAPTEDRAFT_149656</name>
</gene>
<dbReference type="InterPro" id="IPR028846">
    <property type="entry name" value="Recoverin"/>
</dbReference>
<dbReference type="PRINTS" id="PR00450">
    <property type="entry name" value="RECOVERIN"/>
</dbReference>
<organism evidence="8">
    <name type="scientific">Capitella teleta</name>
    <name type="common">Polychaete worm</name>
    <dbReference type="NCBI Taxonomy" id="283909"/>
    <lineage>
        <taxon>Eukaryota</taxon>
        <taxon>Metazoa</taxon>
        <taxon>Spiralia</taxon>
        <taxon>Lophotrochozoa</taxon>
        <taxon>Annelida</taxon>
        <taxon>Polychaeta</taxon>
        <taxon>Sedentaria</taxon>
        <taxon>Scolecida</taxon>
        <taxon>Capitellidae</taxon>
        <taxon>Capitella</taxon>
    </lineage>
</organism>
<dbReference type="Gene3D" id="1.10.238.10">
    <property type="entry name" value="EF-hand"/>
    <property type="match status" value="1"/>
</dbReference>
<dbReference type="GO" id="GO:0005509">
    <property type="term" value="F:calcium ion binding"/>
    <property type="evidence" value="ECO:0007669"/>
    <property type="project" value="InterPro"/>
</dbReference>
<dbReference type="EMBL" id="KB308442">
    <property type="protein sequence ID" value="ELT97885.1"/>
    <property type="molecule type" value="Genomic_DNA"/>
</dbReference>
<comment type="similarity">
    <text evidence="1">Belongs to the recoverin family.</text>
</comment>
<evidence type="ECO:0000256" key="1">
    <source>
        <dbReference type="ARBA" id="ARBA00006049"/>
    </source>
</evidence>
<dbReference type="PANTHER" id="PTHR23055:SF178">
    <property type="entry name" value="NEUROCALCIN HOMOLOG"/>
    <property type="match status" value="1"/>
</dbReference>
<evidence type="ECO:0000256" key="6">
    <source>
        <dbReference type="ARBA" id="ARBA00023288"/>
    </source>
</evidence>
<keyword evidence="10" id="KW-1185">Reference proteome</keyword>
<dbReference type="EMBL" id="AMQN01010703">
    <property type="status" value="NOT_ANNOTATED_CDS"/>
    <property type="molecule type" value="Genomic_DNA"/>
</dbReference>
<keyword evidence="2" id="KW-0519">Myristate</keyword>
<dbReference type="InterPro" id="IPR018247">
    <property type="entry name" value="EF_Hand_1_Ca_BS"/>
</dbReference>
<accession>R7U401</accession>
<keyword evidence="4" id="KW-0677">Repeat</keyword>
<feature type="domain" description="EF-hand" evidence="7">
    <location>
        <begin position="98"/>
        <end position="133"/>
    </location>
</feature>
<evidence type="ECO:0000313" key="9">
    <source>
        <dbReference type="EnsemblMetazoa" id="CapteP149656"/>
    </source>
</evidence>
<evidence type="ECO:0000256" key="3">
    <source>
        <dbReference type="ARBA" id="ARBA00022723"/>
    </source>
</evidence>
<dbReference type="CDD" id="cd00051">
    <property type="entry name" value="EFh"/>
    <property type="match status" value="2"/>
</dbReference>
<dbReference type="PROSITE" id="PS00018">
    <property type="entry name" value="EF_HAND_1"/>
    <property type="match status" value="1"/>
</dbReference>
<name>R7U401_CAPTE</name>
<dbReference type="SUPFAM" id="SSF47473">
    <property type="entry name" value="EF-hand"/>
    <property type="match status" value="1"/>
</dbReference>
<dbReference type="PROSITE" id="PS50222">
    <property type="entry name" value="EF_HAND_2"/>
    <property type="match status" value="3"/>
</dbReference>
<reference evidence="9" key="3">
    <citation type="submission" date="2015-06" db="UniProtKB">
        <authorList>
            <consortium name="EnsemblMetazoa"/>
        </authorList>
    </citation>
    <scope>IDENTIFICATION</scope>
</reference>
<proteinExistence type="inferred from homology"/>
<dbReference type="FunFam" id="1.10.238.10:FF:000009">
    <property type="entry name" value="Visinin-like protein 1"/>
    <property type="match status" value="1"/>
</dbReference>
<feature type="domain" description="EF-hand" evidence="7">
    <location>
        <begin position="146"/>
        <end position="181"/>
    </location>
</feature>
<evidence type="ECO:0000256" key="2">
    <source>
        <dbReference type="ARBA" id="ARBA00022707"/>
    </source>
</evidence>
<dbReference type="Pfam" id="PF13499">
    <property type="entry name" value="EF-hand_7"/>
    <property type="match status" value="1"/>
</dbReference>
<dbReference type="STRING" id="283909.R7U401"/>
<reference evidence="8 10" key="2">
    <citation type="journal article" date="2013" name="Nature">
        <title>Insights into bilaterian evolution from three spiralian genomes.</title>
        <authorList>
            <person name="Simakov O."/>
            <person name="Marletaz F."/>
            <person name="Cho S.J."/>
            <person name="Edsinger-Gonzales E."/>
            <person name="Havlak P."/>
            <person name="Hellsten U."/>
            <person name="Kuo D.H."/>
            <person name="Larsson T."/>
            <person name="Lv J."/>
            <person name="Arendt D."/>
            <person name="Savage R."/>
            <person name="Osoegawa K."/>
            <person name="de Jong P."/>
            <person name="Grimwood J."/>
            <person name="Chapman J.A."/>
            <person name="Shapiro H."/>
            <person name="Aerts A."/>
            <person name="Otillar R.P."/>
            <person name="Terry A.Y."/>
            <person name="Boore J.L."/>
            <person name="Grigoriev I.V."/>
            <person name="Lindberg D.R."/>
            <person name="Seaver E.C."/>
            <person name="Weisblat D.A."/>
            <person name="Putnam N.H."/>
            <person name="Rokhsar D.S."/>
        </authorList>
    </citation>
    <scope>NUCLEOTIDE SEQUENCE</scope>
    <source>
        <strain evidence="8 10">I ESC-2004</strain>
    </source>
</reference>
<evidence type="ECO:0000259" key="7">
    <source>
        <dbReference type="PROSITE" id="PS50222"/>
    </source>
</evidence>
<evidence type="ECO:0000256" key="5">
    <source>
        <dbReference type="ARBA" id="ARBA00022837"/>
    </source>
</evidence>
<dbReference type="SMART" id="SM00054">
    <property type="entry name" value="EFh"/>
    <property type="match status" value="3"/>
</dbReference>
<dbReference type="OrthoDB" id="191686at2759"/>
<reference evidence="10" key="1">
    <citation type="submission" date="2012-12" db="EMBL/GenBank/DDBJ databases">
        <authorList>
            <person name="Hellsten U."/>
            <person name="Grimwood J."/>
            <person name="Chapman J.A."/>
            <person name="Shapiro H."/>
            <person name="Aerts A."/>
            <person name="Otillar R.P."/>
            <person name="Terry A.Y."/>
            <person name="Boore J.L."/>
            <person name="Simakov O."/>
            <person name="Marletaz F."/>
            <person name="Cho S.-J."/>
            <person name="Edsinger-Gonzales E."/>
            <person name="Havlak P."/>
            <person name="Kuo D.-H."/>
            <person name="Larsson T."/>
            <person name="Lv J."/>
            <person name="Arendt D."/>
            <person name="Savage R."/>
            <person name="Osoegawa K."/>
            <person name="de Jong P."/>
            <person name="Lindberg D.R."/>
            <person name="Seaver E.C."/>
            <person name="Weisblat D.A."/>
            <person name="Putnam N.H."/>
            <person name="Grigoriev I.V."/>
            <person name="Rokhsar D.S."/>
        </authorList>
    </citation>
    <scope>NUCLEOTIDE SEQUENCE</scope>
    <source>
        <strain evidence="10">I ESC-2004</strain>
    </source>
</reference>
<keyword evidence="6" id="KW-0449">Lipoprotein</keyword>
<dbReference type="EnsemblMetazoa" id="CapteT149656">
    <property type="protein sequence ID" value="CapteP149656"/>
    <property type="gene ID" value="CapteG149656"/>
</dbReference>
<sequence length="192" mass="22391">MGNNSSGKHLRPEVMSDLTEATRFSEQDIRQWHQTFMKDFPSGQLGIDQFKDVYVQHFPNGDATSFAEHVFRTFDKDLDHHLDFREFLTAVSITAHGDAEERLRWAFRMYDIDESGFVKREECEEIISAILALRSGSVTSDPQTDAPNDLTMRLFNEYDADADGWLSEEELRKAIFDQPRLKQLLSFDQRRY</sequence>
<evidence type="ECO:0000256" key="4">
    <source>
        <dbReference type="ARBA" id="ARBA00022737"/>
    </source>
</evidence>
<protein>
    <recommendedName>
        <fullName evidence="7">EF-hand domain-containing protein</fullName>
    </recommendedName>
</protein>
<dbReference type="OMA" id="RLIQCEP"/>
<dbReference type="HOGENOM" id="CLU_072366_1_0_1"/>
<dbReference type="PANTHER" id="PTHR23055">
    <property type="entry name" value="CALCIUM BINDING PROTEINS"/>
    <property type="match status" value="1"/>
</dbReference>
<dbReference type="Proteomes" id="UP000014760">
    <property type="component" value="Unassembled WGS sequence"/>
</dbReference>
<evidence type="ECO:0000313" key="10">
    <source>
        <dbReference type="Proteomes" id="UP000014760"/>
    </source>
</evidence>
<keyword evidence="3" id="KW-0479">Metal-binding</keyword>
<dbReference type="AlphaFoldDB" id="R7U401"/>
<feature type="domain" description="EF-hand" evidence="7">
    <location>
        <begin position="62"/>
        <end position="97"/>
    </location>
</feature>
<dbReference type="InterPro" id="IPR011992">
    <property type="entry name" value="EF-hand-dom_pair"/>
</dbReference>
<keyword evidence="5" id="KW-0106">Calcium</keyword>
<dbReference type="InterPro" id="IPR002048">
    <property type="entry name" value="EF_hand_dom"/>
</dbReference>